<dbReference type="OrthoDB" id="5953307at2"/>
<sequence>MRYQFEAMPSSVANWHRQNRQDEMGNRILIFQDGGSYPCRHCLKEAGKEDGALLFSYRLPLPDSVYAQPTAVFLCKSDCTRHVGGKSVPEIVRNRFVALRAFHANGLMDYAMNTLSNGEDVGVEIERILANNEIAYINIHTALAGCMLCAVRRN</sequence>
<reference evidence="1 2" key="1">
    <citation type="submission" date="2018-04" db="EMBL/GenBank/DDBJ databases">
        <title>Genomic Encyclopedia of Archaeal and Bacterial Type Strains, Phase II (KMG-II): from individual species to whole genera.</title>
        <authorList>
            <person name="Goeker M."/>
        </authorList>
    </citation>
    <scope>NUCLEOTIDE SEQUENCE [LARGE SCALE GENOMIC DNA]</scope>
    <source>
        <strain evidence="1 2">DSM 100977</strain>
    </source>
</reference>
<dbReference type="EMBL" id="QBKS01000003">
    <property type="protein sequence ID" value="PTX53769.1"/>
    <property type="molecule type" value="Genomic_DNA"/>
</dbReference>
<dbReference type="InterPro" id="IPR009593">
    <property type="entry name" value="DUF1203"/>
</dbReference>
<dbReference type="RefSeq" id="WP_107847410.1">
    <property type="nucleotide sequence ID" value="NZ_QBKS01000003.1"/>
</dbReference>
<dbReference type="Proteomes" id="UP000243978">
    <property type="component" value="Unassembled WGS sequence"/>
</dbReference>
<dbReference type="AlphaFoldDB" id="A0A2T6BCH1"/>
<proteinExistence type="predicted"/>
<accession>A0A2T6BCH1</accession>
<dbReference type="PIRSF" id="PIRSF034110">
    <property type="entry name" value="DUF1203"/>
    <property type="match status" value="1"/>
</dbReference>
<evidence type="ECO:0000313" key="1">
    <source>
        <dbReference type="EMBL" id="PTX53769.1"/>
    </source>
</evidence>
<name>A0A2T6BCH1_9RHOB</name>
<comment type="caution">
    <text evidence="1">The sequence shown here is derived from an EMBL/GenBank/DDBJ whole genome shotgun (WGS) entry which is preliminary data.</text>
</comment>
<organism evidence="1 2">
    <name type="scientific">Litoreibacter ponti</name>
    <dbReference type="NCBI Taxonomy" id="1510457"/>
    <lineage>
        <taxon>Bacteria</taxon>
        <taxon>Pseudomonadati</taxon>
        <taxon>Pseudomonadota</taxon>
        <taxon>Alphaproteobacteria</taxon>
        <taxon>Rhodobacterales</taxon>
        <taxon>Roseobacteraceae</taxon>
        <taxon>Litoreibacter</taxon>
    </lineage>
</organism>
<evidence type="ECO:0000313" key="2">
    <source>
        <dbReference type="Proteomes" id="UP000243978"/>
    </source>
</evidence>
<keyword evidence="2" id="KW-1185">Reference proteome</keyword>
<protein>
    <submittedName>
        <fullName evidence="1">Uncharacterized protein DUF1203</fullName>
    </submittedName>
</protein>
<gene>
    <name evidence="1" type="ORF">C8N43_3812</name>
</gene>
<dbReference type="Pfam" id="PF06718">
    <property type="entry name" value="DUF1203"/>
    <property type="match status" value="1"/>
</dbReference>